<dbReference type="Proteomes" id="UP001156881">
    <property type="component" value="Unassembled WGS sequence"/>
</dbReference>
<keyword evidence="2" id="KW-0238">DNA-binding</keyword>
<dbReference type="InterPro" id="IPR032687">
    <property type="entry name" value="AraC-type_N"/>
</dbReference>
<reference evidence="6" key="1">
    <citation type="journal article" date="2019" name="Int. J. Syst. Evol. Microbiol.">
        <title>The Global Catalogue of Microorganisms (GCM) 10K type strain sequencing project: providing services to taxonomists for standard genome sequencing and annotation.</title>
        <authorList>
            <consortium name="The Broad Institute Genomics Platform"/>
            <consortium name="The Broad Institute Genome Sequencing Center for Infectious Disease"/>
            <person name="Wu L."/>
            <person name="Ma J."/>
        </authorList>
    </citation>
    <scope>NUCLEOTIDE SEQUENCE [LARGE SCALE GENOMIC DNA]</scope>
    <source>
        <strain evidence="6">NBRC 107710</strain>
    </source>
</reference>
<keyword evidence="1" id="KW-0805">Transcription regulation</keyword>
<dbReference type="SMART" id="SM00342">
    <property type="entry name" value="HTH_ARAC"/>
    <property type="match status" value="1"/>
</dbReference>
<evidence type="ECO:0000256" key="2">
    <source>
        <dbReference type="ARBA" id="ARBA00023125"/>
    </source>
</evidence>
<dbReference type="SUPFAM" id="SSF46689">
    <property type="entry name" value="Homeodomain-like"/>
    <property type="match status" value="1"/>
</dbReference>
<protein>
    <submittedName>
        <fullName evidence="5">AraC family transcriptional regulator</fullName>
    </submittedName>
</protein>
<keyword evidence="6" id="KW-1185">Reference proteome</keyword>
<organism evidence="5 6">
    <name type="scientific">Methylobacterium brachythecii</name>
    <dbReference type="NCBI Taxonomy" id="1176177"/>
    <lineage>
        <taxon>Bacteria</taxon>
        <taxon>Pseudomonadati</taxon>
        <taxon>Pseudomonadota</taxon>
        <taxon>Alphaproteobacteria</taxon>
        <taxon>Hyphomicrobiales</taxon>
        <taxon>Methylobacteriaceae</taxon>
        <taxon>Methylobacterium</taxon>
    </lineage>
</organism>
<evidence type="ECO:0000313" key="5">
    <source>
        <dbReference type="EMBL" id="GLS44752.1"/>
    </source>
</evidence>
<evidence type="ECO:0000256" key="3">
    <source>
        <dbReference type="ARBA" id="ARBA00023163"/>
    </source>
</evidence>
<dbReference type="InterPro" id="IPR018060">
    <property type="entry name" value="HTH_AraC"/>
</dbReference>
<dbReference type="Pfam" id="PF12625">
    <property type="entry name" value="Arabinose_bd"/>
    <property type="match status" value="1"/>
</dbReference>
<evidence type="ECO:0000256" key="1">
    <source>
        <dbReference type="ARBA" id="ARBA00023015"/>
    </source>
</evidence>
<dbReference type="Pfam" id="PF12833">
    <property type="entry name" value="HTH_18"/>
    <property type="match status" value="1"/>
</dbReference>
<dbReference type="Gene3D" id="1.10.10.60">
    <property type="entry name" value="Homeodomain-like"/>
    <property type="match status" value="1"/>
</dbReference>
<dbReference type="EMBL" id="BSPG01000014">
    <property type="protein sequence ID" value="GLS44752.1"/>
    <property type="molecule type" value="Genomic_DNA"/>
</dbReference>
<dbReference type="InterPro" id="IPR009057">
    <property type="entry name" value="Homeodomain-like_sf"/>
</dbReference>
<dbReference type="RefSeq" id="WP_183505837.1">
    <property type="nucleotide sequence ID" value="NZ_BSPG01000014.1"/>
</dbReference>
<proteinExistence type="predicted"/>
<feature type="domain" description="HTH araC/xylS-type" evidence="4">
    <location>
        <begin position="249"/>
        <end position="347"/>
    </location>
</feature>
<dbReference type="PANTHER" id="PTHR47894:SF4">
    <property type="entry name" value="HTH-TYPE TRANSCRIPTIONAL REGULATOR GADX"/>
    <property type="match status" value="1"/>
</dbReference>
<evidence type="ECO:0000259" key="4">
    <source>
        <dbReference type="PROSITE" id="PS01124"/>
    </source>
</evidence>
<evidence type="ECO:0000313" key="6">
    <source>
        <dbReference type="Proteomes" id="UP001156881"/>
    </source>
</evidence>
<dbReference type="PANTHER" id="PTHR47894">
    <property type="entry name" value="HTH-TYPE TRANSCRIPTIONAL REGULATOR GADX"/>
    <property type="match status" value="1"/>
</dbReference>
<keyword evidence="3" id="KW-0804">Transcription</keyword>
<name>A0ABQ6D3T8_9HYPH</name>
<dbReference type="PROSITE" id="PS01124">
    <property type="entry name" value="HTH_ARAC_FAMILY_2"/>
    <property type="match status" value="1"/>
</dbReference>
<sequence>MYGGSVTLPGPILPPRASVGGTVVRLAIERLAQAGLDPEPLLRQSGLSDFAAENPDAVSGADAQAVFVNAAADALQDASFGLHLAQDYDLRELGLLFYLMISSETVGEALRCFERFGSADDPSLYGSYRISDIAVTVAVGHAEPDRQLDRQLSEFWLLTIYRLVASCVPETTTPISISLRQPQQDGTTAAQRGFPIPIDYDASENRIDFEIQLSDAKLTTSDPYLHIYLLQHFETLVEATRWEPAILWSRVKKAMAPRLSHGTVTMANIAKDLGMSTRTLSRRLSYEGKTFSAILDELRAELAIHYIKIKGIPISEIAWHLGYREASAVVVAFRRWTGMSPSQLRRTHVLRSESPEALLHRDQTNGRLGGRH</sequence>
<gene>
    <name evidence="5" type="primary">adiY</name>
    <name evidence="5" type="ORF">GCM10007884_27400</name>
</gene>
<comment type="caution">
    <text evidence="5">The sequence shown here is derived from an EMBL/GenBank/DDBJ whole genome shotgun (WGS) entry which is preliminary data.</text>
</comment>
<accession>A0ABQ6D3T8</accession>